<keyword evidence="9" id="KW-1185">Reference proteome</keyword>
<dbReference type="PROSITE" id="PS50011">
    <property type="entry name" value="PROTEIN_KINASE_DOM"/>
    <property type="match status" value="1"/>
</dbReference>
<dbReference type="SUPFAM" id="SSF56112">
    <property type="entry name" value="Protein kinase-like (PK-like)"/>
    <property type="match status" value="1"/>
</dbReference>
<organism evidence="9 10">
    <name type="scientific">Macrostomum lignano</name>
    <dbReference type="NCBI Taxonomy" id="282301"/>
    <lineage>
        <taxon>Eukaryota</taxon>
        <taxon>Metazoa</taxon>
        <taxon>Spiralia</taxon>
        <taxon>Lophotrochozoa</taxon>
        <taxon>Platyhelminthes</taxon>
        <taxon>Rhabditophora</taxon>
        <taxon>Macrostomorpha</taxon>
        <taxon>Macrostomida</taxon>
        <taxon>Macrostomidae</taxon>
        <taxon>Macrostomum</taxon>
    </lineage>
</organism>
<dbReference type="SMART" id="SM00321">
    <property type="entry name" value="WSC"/>
    <property type="match status" value="1"/>
</dbReference>
<dbReference type="Gene3D" id="3.30.200.20">
    <property type="entry name" value="Phosphorylase Kinase, domain 1"/>
    <property type="match status" value="1"/>
</dbReference>
<dbReference type="InterPro" id="IPR011009">
    <property type="entry name" value="Kinase-like_dom_sf"/>
</dbReference>
<evidence type="ECO:0000259" key="7">
    <source>
        <dbReference type="PROSITE" id="PS50011"/>
    </source>
</evidence>
<evidence type="ECO:0000259" key="8">
    <source>
        <dbReference type="PROSITE" id="PS51212"/>
    </source>
</evidence>
<reference evidence="10" key="1">
    <citation type="submission" date="2016-11" db="UniProtKB">
        <authorList>
            <consortium name="WormBaseParasite"/>
        </authorList>
    </citation>
    <scope>IDENTIFICATION</scope>
</reference>
<accession>A0A1I8FAR0</accession>
<feature type="domain" description="WSC" evidence="8">
    <location>
        <begin position="361"/>
        <end position="448"/>
    </location>
</feature>
<dbReference type="InterPro" id="IPR000719">
    <property type="entry name" value="Prot_kinase_dom"/>
</dbReference>
<dbReference type="Gene3D" id="1.10.510.10">
    <property type="entry name" value="Transferase(Phosphotransferase) domain 1"/>
    <property type="match status" value="1"/>
</dbReference>
<dbReference type="Proteomes" id="UP000095280">
    <property type="component" value="Unplaced"/>
</dbReference>
<evidence type="ECO:0000256" key="3">
    <source>
        <dbReference type="ARBA" id="ARBA00022741"/>
    </source>
</evidence>
<evidence type="ECO:0000256" key="6">
    <source>
        <dbReference type="SAM" id="MobiDB-lite"/>
    </source>
</evidence>
<feature type="compositionally biased region" description="Low complexity" evidence="6">
    <location>
        <begin position="507"/>
        <end position="524"/>
    </location>
</feature>
<sequence length="596" mass="66036">VIDKARLLQHGHAVVQQCKRRGRRAGRCRRSAFVASLLGHWQSRKRLYLLLEFFPNGELFALWKLHGQFSESLSRLYIAELACAIDYLHSCGLENVVIDGLGHLVLIDFGLCKWLRRGQSTLTICGTLAYAAPEMLLGQSYDHSIDWWSLGILFYALVVGKFPLHGARPPPPDGRLGPPARVRGAGQPELASAAAPWSGCYRNPAADGWPPCPLSAGRPDAEQHRLTQLRPVAFDPEDAVSRLIDESFLSDGPPRRRLRSLRSLRRRGISTQPNGGARDQQTHLRLLWPGLAASALSSSPSSSHFCPKYSRELQARSSNPNSKTQLEFNMSKMAAFNLLAAAALLCCIGCCTAQHGRPNEKYTYIGCYGDTTRRDLSSYVAHSRMSVEFCYRQCDRLRYRYFGLQNGRLCFCGNTYGWPSERECNRRCNGNRDEFCGGRMRNCIYEIHRGRQHQGASTRRQPPGAPAPGAPRSTRGASTRAPAPGRQHRGASTRGRQHQGRQHQGRQHQGPATRAPAPGRAAPGRQHRGRQHQGRQHQGASTRGQRQHQGASTRGASTRGRQHQGASTRGASTRGRQHQGASPSSGKAQCCKRFVQ</sequence>
<feature type="compositionally biased region" description="Basic residues" evidence="6">
    <location>
        <begin position="486"/>
        <end position="506"/>
    </location>
</feature>
<keyword evidence="2" id="KW-0808">Transferase</keyword>
<dbReference type="GO" id="GO:0005524">
    <property type="term" value="F:ATP binding"/>
    <property type="evidence" value="ECO:0007669"/>
    <property type="project" value="UniProtKB-KW"/>
</dbReference>
<feature type="region of interest" description="Disordered" evidence="6">
    <location>
        <begin position="261"/>
        <end position="280"/>
    </location>
</feature>
<evidence type="ECO:0000256" key="2">
    <source>
        <dbReference type="ARBA" id="ARBA00022679"/>
    </source>
</evidence>
<feature type="compositionally biased region" description="Basic residues" evidence="6">
    <location>
        <begin position="525"/>
        <end position="535"/>
    </location>
</feature>
<evidence type="ECO:0000256" key="1">
    <source>
        <dbReference type="ARBA" id="ARBA00022527"/>
    </source>
</evidence>
<keyword evidence="4" id="KW-0418">Kinase</keyword>
<dbReference type="PROSITE" id="PS51212">
    <property type="entry name" value="WSC"/>
    <property type="match status" value="1"/>
</dbReference>
<proteinExistence type="predicted"/>
<dbReference type="InterPro" id="IPR002889">
    <property type="entry name" value="WSC_carb-bd"/>
</dbReference>
<dbReference type="AlphaFoldDB" id="A0A1I8FAR0"/>
<dbReference type="SMART" id="SM00220">
    <property type="entry name" value="S_TKc"/>
    <property type="match status" value="1"/>
</dbReference>
<dbReference type="GO" id="GO:0004674">
    <property type="term" value="F:protein serine/threonine kinase activity"/>
    <property type="evidence" value="ECO:0007669"/>
    <property type="project" value="UniProtKB-KW"/>
</dbReference>
<name>A0A1I8FAR0_9PLAT</name>
<dbReference type="Pfam" id="PF01822">
    <property type="entry name" value="WSC"/>
    <property type="match status" value="1"/>
</dbReference>
<feature type="domain" description="Protein kinase" evidence="7">
    <location>
        <begin position="1"/>
        <end position="269"/>
    </location>
</feature>
<feature type="region of interest" description="Disordered" evidence="6">
    <location>
        <begin position="450"/>
        <end position="596"/>
    </location>
</feature>
<keyword evidence="5" id="KW-0067">ATP-binding</keyword>
<protein>
    <submittedName>
        <fullName evidence="10">Protein kinase domain-containing protein</fullName>
    </submittedName>
</protein>
<keyword evidence="3" id="KW-0547">Nucleotide-binding</keyword>
<evidence type="ECO:0000256" key="5">
    <source>
        <dbReference type="ARBA" id="ARBA00022840"/>
    </source>
</evidence>
<feature type="compositionally biased region" description="Polar residues" evidence="6">
    <location>
        <begin position="540"/>
        <end position="556"/>
    </location>
</feature>
<evidence type="ECO:0000313" key="9">
    <source>
        <dbReference type="Proteomes" id="UP000095280"/>
    </source>
</evidence>
<evidence type="ECO:0000256" key="4">
    <source>
        <dbReference type="ARBA" id="ARBA00022777"/>
    </source>
</evidence>
<dbReference type="PANTHER" id="PTHR24353">
    <property type="entry name" value="CYCLIC NUCLEOTIDE-DEPENDENT PROTEIN KINASE"/>
    <property type="match status" value="1"/>
</dbReference>
<dbReference type="WBParaSite" id="maker-unitig_2707-snap-gene-0.2-mRNA-1">
    <property type="protein sequence ID" value="maker-unitig_2707-snap-gene-0.2-mRNA-1"/>
    <property type="gene ID" value="maker-unitig_2707-snap-gene-0.2"/>
</dbReference>
<keyword evidence="1" id="KW-0723">Serine/threonine-protein kinase</keyword>
<dbReference type="Pfam" id="PF00069">
    <property type="entry name" value="Pkinase"/>
    <property type="match status" value="1"/>
</dbReference>
<evidence type="ECO:0000313" key="10">
    <source>
        <dbReference type="WBParaSite" id="maker-unitig_2707-snap-gene-0.2-mRNA-1"/>
    </source>
</evidence>